<dbReference type="AlphaFoldDB" id="A0A7J8GY05"/>
<keyword evidence="2" id="KW-0732">Signal</keyword>
<dbReference type="InterPro" id="IPR025660">
    <property type="entry name" value="Pept_his_AS"/>
</dbReference>
<evidence type="ECO:0000259" key="3">
    <source>
        <dbReference type="SMART" id="SM00645"/>
    </source>
</evidence>
<sequence length="356" mass="39468">MAPWLPLLSLLGLLPGAAPAPPRRAAGAQAWEAESSELLAPARFALEMYNRGRAAGTRAALAAVRGRVRREGPGSLYSLQATLEEACNDPTVCQLPVSKKTLLCSFQVLEELGKHTLLRRDCRPVDTKITDQRSESLHSFSSLFNKDTLPEDFVMQVASIFKEFVTTYNRTYETKEEARWRLSVFINNMMRAQKIQALDQLDKACLGGLPSNAYSAIKTLGGLETEDDYSYNGHLQTCNFSAEKVKVYINDSVELSQNEQKLAAWLAKKGPISIAINAFGMQFYRHGISHPLRPLCSPWLIDHAVLLVGYGNRSDIPFWAIKNSWGTDWGEEGYYYLHRGSGACGVNIMASSAVVN</sequence>
<feature type="signal peptide" evidence="2">
    <location>
        <begin position="1"/>
        <end position="19"/>
    </location>
</feature>
<accession>A0A7J8GY05</accession>
<gene>
    <name evidence="4" type="ORF">HJG63_003484</name>
</gene>
<dbReference type="Proteomes" id="UP000593571">
    <property type="component" value="Unassembled WGS sequence"/>
</dbReference>
<proteinExistence type="inferred from homology"/>
<dbReference type="Pfam" id="PF00112">
    <property type="entry name" value="Peptidase_C1"/>
    <property type="match status" value="1"/>
</dbReference>
<reference evidence="4 5" key="1">
    <citation type="journal article" date="2020" name="Nature">
        <title>Six reference-quality genomes reveal evolution of bat adaptations.</title>
        <authorList>
            <person name="Jebb D."/>
            <person name="Huang Z."/>
            <person name="Pippel M."/>
            <person name="Hughes G.M."/>
            <person name="Lavrichenko K."/>
            <person name="Devanna P."/>
            <person name="Winkler S."/>
            <person name="Jermiin L.S."/>
            <person name="Skirmuntt E.C."/>
            <person name="Katzourakis A."/>
            <person name="Burkitt-Gray L."/>
            <person name="Ray D.A."/>
            <person name="Sullivan K.A.M."/>
            <person name="Roscito J.G."/>
            <person name="Kirilenko B.M."/>
            <person name="Davalos L.M."/>
            <person name="Corthals A.P."/>
            <person name="Power M.L."/>
            <person name="Jones G."/>
            <person name="Ransome R.D."/>
            <person name="Dechmann D.K.N."/>
            <person name="Locatelli A.G."/>
            <person name="Puechmaille S.J."/>
            <person name="Fedrigo O."/>
            <person name="Jarvis E.D."/>
            <person name="Hiller M."/>
            <person name="Vernes S.C."/>
            <person name="Myers E.W."/>
            <person name="Teeling E.C."/>
        </authorList>
    </citation>
    <scope>NUCLEOTIDE SEQUENCE [LARGE SCALE GENOMIC DNA]</scope>
    <source>
        <strain evidence="4">MRouAeg1</strain>
        <tissue evidence="4">Muscle</tissue>
    </source>
</reference>
<keyword evidence="5" id="KW-1185">Reference proteome</keyword>
<dbReference type="InterPro" id="IPR013128">
    <property type="entry name" value="Peptidase_C1A"/>
</dbReference>
<dbReference type="Gene3D" id="3.90.70.10">
    <property type="entry name" value="Cysteine proteinases"/>
    <property type="match status" value="1"/>
</dbReference>
<dbReference type="InterPro" id="IPR038765">
    <property type="entry name" value="Papain-like_cys_pep_sf"/>
</dbReference>
<dbReference type="SUPFAM" id="SSF54001">
    <property type="entry name" value="Cysteine proteinases"/>
    <property type="match status" value="1"/>
</dbReference>
<feature type="chain" id="PRO_5029676870" evidence="2">
    <location>
        <begin position="20"/>
        <end position="356"/>
    </location>
</feature>
<evidence type="ECO:0000256" key="2">
    <source>
        <dbReference type="SAM" id="SignalP"/>
    </source>
</evidence>
<dbReference type="CDD" id="cd02248">
    <property type="entry name" value="Peptidase_C1A"/>
    <property type="match status" value="1"/>
</dbReference>
<dbReference type="InterPro" id="IPR000668">
    <property type="entry name" value="Peptidase_C1A_C"/>
</dbReference>
<dbReference type="GO" id="GO:0006508">
    <property type="term" value="P:proteolysis"/>
    <property type="evidence" value="ECO:0007669"/>
    <property type="project" value="InterPro"/>
</dbReference>
<evidence type="ECO:0000256" key="1">
    <source>
        <dbReference type="ARBA" id="ARBA00008455"/>
    </source>
</evidence>
<dbReference type="PANTHER" id="PTHR12411">
    <property type="entry name" value="CYSTEINE PROTEASE FAMILY C1-RELATED"/>
    <property type="match status" value="1"/>
</dbReference>
<dbReference type="EMBL" id="JACASE010000005">
    <property type="protein sequence ID" value="KAF6464701.1"/>
    <property type="molecule type" value="Genomic_DNA"/>
</dbReference>
<protein>
    <submittedName>
        <fullName evidence="4">Cathepsin F</fullName>
    </submittedName>
</protein>
<feature type="domain" description="Peptidase C1A papain C-terminal" evidence="3">
    <location>
        <begin position="174"/>
        <end position="354"/>
    </location>
</feature>
<name>A0A7J8GY05_ROUAE</name>
<evidence type="ECO:0000313" key="4">
    <source>
        <dbReference type="EMBL" id="KAF6464701.1"/>
    </source>
</evidence>
<dbReference type="InterPro" id="IPR039417">
    <property type="entry name" value="Peptidase_C1A_papain-like"/>
</dbReference>
<dbReference type="PROSITE" id="PS00639">
    <property type="entry name" value="THIOL_PROTEASE_HIS"/>
    <property type="match status" value="1"/>
</dbReference>
<organism evidence="4 5">
    <name type="scientific">Rousettus aegyptiacus</name>
    <name type="common">Egyptian fruit bat</name>
    <name type="synonym">Pteropus aegyptiacus</name>
    <dbReference type="NCBI Taxonomy" id="9407"/>
    <lineage>
        <taxon>Eukaryota</taxon>
        <taxon>Metazoa</taxon>
        <taxon>Chordata</taxon>
        <taxon>Craniata</taxon>
        <taxon>Vertebrata</taxon>
        <taxon>Euteleostomi</taxon>
        <taxon>Mammalia</taxon>
        <taxon>Eutheria</taxon>
        <taxon>Laurasiatheria</taxon>
        <taxon>Chiroptera</taxon>
        <taxon>Yinpterochiroptera</taxon>
        <taxon>Pteropodoidea</taxon>
        <taxon>Pteropodidae</taxon>
        <taxon>Rousettinae</taxon>
        <taxon>Rousettus</taxon>
    </lineage>
</organism>
<dbReference type="SMART" id="SM00645">
    <property type="entry name" value="Pept_C1"/>
    <property type="match status" value="1"/>
</dbReference>
<comment type="caution">
    <text evidence="4">The sequence shown here is derived from an EMBL/GenBank/DDBJ whole genome shotgun (WGS) entry which is preliminary data.</text>
</comment>
<evidence type="ECO:0000313" key="5">
    <source>
        <dbReference type="Proteomes" id="UP000593571"/>
    </source>
</evidence>
<comment type="similarity">
    <text evidence="1">Belongs to the peptidase C1 family.</text>
</comment>
<dbReference type="GO" id="GO:0008234">
    <property type="term" value="F:cysteine-type peptidase activity"/>
    <property type="evidence" value="ECO:0007669"/>
    <property type="project" value="InterPro"/>
</dbReference>